<evidence type="ECO:0000256" key="1">
    <source>
        <dbReference type="ARBA" id="ARBA00004201"/>
    </source>
</evidence>
<reference evidence="6 7" key="1">
    <citation type="journal article" date="2022" name="Front. Cell. Infect. Microbiol.">
        <title>The Genomes of Two Strains of Taenia crassiceps the Animal Model for the Study of Human Cysticercosis.</title>
        <authorList>
            <person name="Bobes R.J."/>
            <person name="Estrada K."/>
            <person name="Rios-Valencia D.G."/>
            <person name="Calderon-Gallegos A."/>
            <person name="de la Torre P."/>
            <person name="Carrero J.C."/>
            <person name="Sanchez-Flores A."/>
            <person name="Laclette J.P."/>
        </authorList>
    </citation>
    <scope>NUCLEOTIDE SEQUENCE [LARGE SCALE GENOMIC DNA]</scope>
    <source>
        <strain evidence="6">WFUcys</strain>
    </source>
</reference>
<dbReference type="EMBL" id="JAKROA010000012">
    <property type="protein sequence ID" value="KAL5104430.1"/>
    <property type="molecule type" value="Genomic_DNA"/>
</dbReference>
<comment type="caution">
    <text evidence="6">The sequence shown here is derived from an EMBL/GenBank/DDBJ whole genome shotgun (WGS) entry which is preliminary data.</text>
</comment>
<dbReference type="Pfam" id="PF04078">
    <property type="entry name" value="Rcd1"/>
    <property type="match status" value="1"/>
</dbReference>
<dbReference type="InterPro" id="IPR011989">
    <property type="entry name" value="ARM-like"/>
</dbReference>
<dbReference type="Proteomes" id="UP001651158">
    <property type="component" value="Unassembled WGS sequence"/>
</dbReference>
<feature type="compositionally biased region" description="Polar residues" evidence="5">
    <location>
        <begin position="332"/>
        <end position="343"/>
    </location>
</feature>
<dbReference type="SUPFAM" id="SSF48371">
    <property type="entry name" value="ARM repeat"/>
    <property type="match status" value="1"/>
</dbReference>
<evidence type="ECO:0000313" key="6">
    <source>
        <dbReference type="EMBL" id="KAL5104430.1"/>
    </source>
</evidence>
<dbReference type="PANTHER" id="PTHR12262">
    <property type="entry name" value="CCR4-NOT TRANSCRIPTION COMPLEX SUBUNIT 9"/>
    <property type="match status" value="1"/>
</dbReference>
<evidence type="ECO:0000256" key="3">
    <source>
        <dbReference type="ARBA" id="ARBA00014171"/>
    </source>
</evidence>
<evidence type="ECO:0000256" key="5">
    <source>
        <dbReference type="SAM" id="MobiDB-lite"/>
    </source>
</evidence>
<dbReference type="InterPro" id="IPR007216">
    <property type="entry name" value="CNOT9"/>
</dbReference>
<feature type="region of interest" description="Disordered" evidence="5">
    <location>
        <begin position="330"/>
        <end position="370"/>
    </location>
</feature>
<name>A0ABR4Q451_9CEST</name>
<organism evidence="6 7">
    <name type="scientific">Taenia crassiceps</name>
    <dbReference type="NCBI Taxonomy" id="6207"/>
    <lineage>
        <taxon>Eukaryota</taxon>
        <taxon>Metazoa</taxon>
        <taxon>Spiralia</taxon>
        <taxon>Lophotrochozoa</taxon>
        <taxon>Platyhelminthes</taxon>
        <taxon>Cestoda</taxon>
        <taxon>Eucestoda</taxon>
        <taxon>Cyclophyllidea</taxon>
        <taxon>Taeniidae</taxon>
        <taxon>Taenia</taxon>
    </lineage>
</organism>
<proteinExistence type="inferred from homology"/>
<sequence>MHLRAGNSSKQSGLSLQDVAYSQGGPSSSTPEMEFLIWVKKLGNPETRERALVELCKLRENLPDLAPLLWYSFGTVAALLQEITAVYPYISPPNLTAYHANRVCNALALLQTFASHPATRTEFLKAKIPLYLYDFLGTNSRNQPFEYLRLTSLSVIGELIKTDEPEAISFLLNNEIVPLCLHIMEIGSELSKTVATFIIQKLLQDDNGLQYICHPYQRFVHVTTVLSSMVKELAKVQSTRLLKHVIRCYQRLCDNTRARNALRSCLPEALRDNTFAAQLVNEPVARRCLALLLEQLARPEATLASAAPGNSETSRNNTIVTDVGTGGVAETIESTGPSIGVNASTPSSSNPPSLKPILEAQGSVSKPDNM</sequence>
<protein>
    <recommendedName>
        <fullName evidence="3">CCR4-NOT transcription complex subunit 9</fullName>
    </recommendedName>
    <alternativeName>
        <fullName evidence="4">Cell differentiation protein RQCD1 homolog</fullName>
    </alternativeName>
</protein>
<gene>
    <name evidence="6" type="ORF">TcWFU_003221</name>
</gene>
<evidence type="ECO:0000313" key="7">
    <source>
        <dbReference type="Proteomes" id="UP001651158"/>
    </source>
</evidence>
<dbReference type="InterPro" id="IPR016024">
    <property type="entry name" value="ARM-type_fold"/>
</dbReference>
<keyword evidence="7" id="KW-1185">Reference proteome</keyword>
<evidence type="ECO:0000256" key="2">
    <source>
        <dbReference type="ARBA" id="ARBA00006385"/>
    </source>
</evidence>
<dbReference type="Gene3D" id="1.25.10.10">
    <property type="entry name" value="Leucine-rich Repeat Variant"/>
    <property type="match status" value="1"/>
</dbReference>
<comment type="subcellular location">
    <subcellularLocation>
        <location evidence="1">Cytoplasm</location>
        <location evidence="1">P-body</location>
    </subcellularLocation>
</comment>
<accession>A0ABR4Q451</accession>
<evidence type="ECO:0000256" key="4">
    <source>
        <dbReference type="ARBA" id="ARBA00030283"/>
    </source>
</evidence>
<comment type="similarity">
    <text evidence="2">Belongs to the CNOT9 family.</text>
</comment>